<organism evidence="1 2">
    <name type="scientific">Sandaracinomonas limnophila</name>
    <dbReference type="NCBI Taxonomy" id="1862386"/>
    <lineage>
        <taxon>Bacteria</taxon>
        <taxon>Pseudomonadati</taxon>
        <taxon>Bacteroidota</taxon>
        <taxon>Cytophagia</taxon>
        <taxon>Cytophagales</taxon>
        <taxon>Flectobacillaceae</taxon>
        <taxon>Sandaracinomonas</taxon>
    </lineage>
</organism>
<dbReference type="RefSeq" id="WP_127802537.1">
    <property type="nucleotide sequence ID" value="NZ_SACY01000001.1"/>
</dbReference>
<gene>
    <name evidence="1" type="ORF">EOJ36_03030</name>
</gene>
<sequence>MSLFEWLEDMKEDILRSYERSQSSYQIVRNDLEYDRYLEDSGLEDTDELRAEFSEADDEEVYLGF</sequence>
<dbReference type="AlphaFoldDB" id="A0A437PXI8"/>
<dbReference type="EMBL" id="SACY01000001">
    <property type="protein sequence ID" value="RVU26986.1"/>
    <property type="molecule type" value="Genomic_DNA"/>
</dbReference>
<accession>A0A437PXI8</accession>
<evidence type="ECO:0000313" key="2">
    <source>
        <dbReference type="Proteomes" id="UP000282832"/>
    </source>
</evidence>
<protein>
    <submittedName>
        <fullName evidence="1">Uncharacterized protein</fullName>
    </submittedName>
</protein>
<name>A0A437PXI8_9BACT</name>
<proteinExistence type="predicted"/>
<evidence type="ECO:0000313" key="1">
    <source>
        <dbReference type="EMBL" id="RVU26986.1"/>
    </source>
</evidence>
<comment type="caution">
    <text evidence="1">The sequence shown here is derived from an EMBL/GenBank/DDBJ whole genome shotgun (WGS) entry which is preliminary data.</text>
</comment>
<dbReference type="Proteomes" id="UP000282832">
    <property type="component" value="Unassembled WGS sequence"/>
</dbReference>
<keyword evidence="2" id="KW-1185">Reference proteome</keyword>
<reference evidence="1 2" key="1">
    <citation type="submission" date="2019-01" db="EMBL/GenBank/DDBJ databases">
        <authorList>
            <person name="Chen W.-M."/>
        </authorList>
    </citation>
    <scope>NUCLEOTIDE SEQUENCE [LARGE SCALE GENOMIC DNA]</scope>
    <source>
        <strain evidence="1 2">FSY-15</strain>
    </source>
</reference>